<dbReference type="GO" id="GO:0006890">
    <property type="term" value="P:retrograde vesicle-mediated transport, Golgi to endoplasmic reticulum"/>
    <property type="evidence" value="ECO:0007669"/>
    <property type="project" value="TreeGrafter"/>
</dbReference>
<evidence type="ECO:0000313" key="11">
    <source>
        <dbReference type="Proteomes" id="UP000217199"/>
    </source>
</evidence>
<feature type="compositionally biased region" description="Low complexity" evidence="9">
    <location>
        <begin position="845"/>
        <end position="862"/>
    </location>
</feature>
<keyword evidence="7" id="KW-0472">Membrane</keyword>
<feature type="compositionally biased region" description="Low complexity" evidence="9">
    <location>
        <begin position="981"/>
        <end position="1006"/>
    </location>
</feature>
<feature type="region of interest" description="Disordered" evidence="9">
    <location>
        <begin position="381"/>
        <end position="432"/>
    </location>
</feature>
<dbReference type="PANTHER" id="PTHR21443:SF0">
    <property type="entry name" value="CONSERVED OLIGOMERIC GOLGI COMPLEX SUBUNIT 7"/>
    <property type="match status" value="1"/>
</dbReference>
<evidence type="ECO:0000256" key="6">
    <source>
        <dbReference type="ARBA" id="ARBA00023034"/>
    </source>
</evidence>
<dbReference type="InterPro" id="IPR019335">
    <property type="entry name" value="COG7"/>
</dbReference>
<dbReference type="AlphaFoldDB" id="A0A286U6J6"/>
<keyword evidence="5" id="KW-0653">Protein transport</keyword>
<comment type="similarity">
    <text evidence="2">Belongs to the COG7 family.</text>
</comment>
<comment type="caution">
    <text evidence="10">The sequence shown here is derived from an EMBL/GenBank/DDBJ whole genome shotgun (WGS) entry which is preliminary data.</text>
</comment>
<feature type="region of interest" description="Disordered" evidence="9">
    <location>
        <begin position="738"/>
        <end position="785"/>
    </location>
</feature>
<keyword evidence="4" id="KW-0813">Transport</keyword>
<gene>
    <name evidence="10" type="ORF">PNOK_0891000</name>
</gene>
<keyword evidence="6" id="KW-0333">Golgi apparatus</keyword>
<evidence type="ECO:0000313" key="10">
    <source>
        <dbReference type="EMBL" id="PAV15149.1"/>
    </source>
</evidence>
<feature type="compositionally biased region" description="Low complexity" evidence="9">
    <location>
        <begin position="904"/>
        <end position="921"/>
    </location>
</feature>
<evidence type="ECO:0000256" key="2">
    <source>
        <dbReference type="ARBA" id="ARBA00005831"/>
    </source>
</evidence>
<evidence type="ECO:0000256" key="8">
    <source>
        <dbReference type="ARBA" id="ARBA00031345"/>
    </source>
</evidence>
<dbReference type="PANTHER" id="PTHR21443">
    <property type="entry name" value="CONSERVED OLIGOMERIC GOLGI COMPLEX COMPONENT 7"/>
    <property type="match status" value="1"/>
</dbReference>
<feature type="compositionally biased region" description="Low complexity" evidence="9">
    <location>
        <begin position="403"/>
        <end position="416"/>
    </location>
</feature>
<feature type="compositionally biased region" description="Polar residues" evidence="9">
    <location>
        <begin position="873"/>
        <end position="898"/>
    </location>
</feature>
<keyword evidence="11" id="KW-1185">Reference proteome</keyword>
<dbReference type="STRING" id="2282107.A0A286U6J6"/>
<name>A0A286U6J6_9AGAM</name>
<feature type="compositionally biased region" description="Gly residues" evidence="9">
    <location>
        <begin position="1083"/>
        <end position="1101"/>
    </location>
</feature>
<feature type="region of interest" description="Disordered" evidence="9">
    <location>
        <begin position="845"/>
        <end position="935"/>
    </location>
</feature>
<evidence type="ECO:0000256" key="3">
    <source>
        <dbReference type="ARBA" id="ARBA00020984"/>
    </source>
</evidence>
<organism evidence="10 11">
    <name type="scientific">Pyrrhoderma noxium</name>
    <dbReference type="NCBI Taxonomy" id="2282107"/>
    <lineage>
        <taxon>Eukaryota</taxon>
        <taxon>Fungi</taxon>
        <taxon>Dikarya</taxon>
        <taxon>Basidiomycota</taxon>
        <taxon>Agaricomycotina</taxon>
        <taxon>Agaricomycetes</taxon>
        <taxon>Hymenochaetales</taxon>
        <taxon>Hymenochaetaceae</taxon>
        <taxon>Pyrrhoderma</taxon>
    </lineage>
</organism>
<evidence type="ECO:0000256" key="9">
    <source>
        <dbReference type="SAM" id="MobiDB-lite"/>
    </source>
</evidence>
<reference evidence="10 11" key="1">
    <citation type="journal article" date="2017" name="Mol. Ecol.">
        <title>Comparative and population genomic landscape of Phellinus noxius: A hypervariable fungus causing root rot in trees.</title>
        <authorList>
            <person name="Chung C.L."/>
            <person name="Lee T.J."/>
            <person name="Akiba M."/>
            <person name="Lee H.H."/>
            <person name="Kuo T.H."/>
            <person name="Liu D."/>
            <person name="Ke H.M."/>
            <person name="Yokoi T."/>
            <person name="Roa M.B."/>
            <person name="Lu M.J."/>
            <person name="Chang Y.Y."/>
            <person name="Ann P.J."/>
            <person name="Tsai J.N."/>
            <person name="Chen C.Y."/>
            <person name="Tzean S.S."/>
            <person name="Ota Y."/>
            <person name="Hattori T."/>
            <person name="Sahashi N."/>
            <person name="Liou R.F."/>
            <person name="Kikuchi T."/>
            <person name="Tsai I.J."/>
        </authorList>
    </citation>
    <scope>NUCLEOTIDE SEQUENCE [LARGE SCALE GENOMIC DNA]</scope>
    <source>
        <strain evidence="10 11">FFPRI411160</strain>
    </source>
</reference>
<evidence type="ECO:0000256" key="5">
    <source>
        <dbReference type="ARBA" id="ARBA00022927"/>
    </source>
</evidence>
<evidence type="ECO:0000256" key="4">
    <source>
        <dbReference type="ARBA" id="ARBA00022448"/>
    </source>
</evidence>
<evidence type="ECO:0000256" key="1">
    <source>
        <dbReference type="ARBA" id="ARBA00004395"/>
    </source>
</evidence>
<dbReference type="GO" id="GO:0000139">
    <property type="term" value="C:Golgi membrane"/>
    <property type="evidence" value="ECO:0007669"/>
    <property type="project" value="UniProtKB-SubCell"/>
</dbReference>
<feature type="region of interest" description="Disordered" evidence="9">
    <location>
        <begin position="981"/>
        <end position="1011"/>
    </location>
</feature>
<proteinExistence type="inferred from homology"/>
<dbReference type="InParanoid" id="A0A286U6J6"/>
<accession>A0A286U6J6</accession>
<dbReference type="EMBL" id="NBII01000010">
    <property type="protein sequence ID" value="PAV15149.1"/>
    <property type="molecule type" value="Genomic_DNA"/>
</dbReference>
<feature type="compositionally biased region" description="Acidic residues" evidence="9">
    <location>
        <begin position="1102"/>
        <end position="1114"/>
    </location>
</feature>
<dbReference type="Proteomes" id="UP000217199">
    <property type="component" value="Unassembled WGS sequence"/>
</dbReference>
<dbReference type="GO" id="GO:0007030">
    <property type="term" value="P:Golgi organization"/>
    <property type="evidence" value="ECO:0007669"/>
    <property type="project" value="TreeGrafter"/>
</dbReference>
<feature type="compositionally biased region" description="Low complexity" evidence="9">
    <location>
        <begin position="749"/>
        <end position="766"/>
    </location>
</feature>
<protein>
    <recommendedName>
        <fullName evidence="3">Conserved oligomeric Golgi complex subunit 7</fullName>
    </recommendedName>
    <alternativeName>
        <fullName evidence="8">Component of oligomeric Golgi complex 7</fullName>
    </alternativeName>
</protein>
<dbReference type="Pfam" id="PF10191">
    <property type="entry name" value="COG7"/>
    <property type="match status" value="2"/>
</dbReference>
<sequence length="1127" mass="123116">MQSSLIEDNKDVLQTLENYPNVISWINEILNVEENEDEDKDGAQEGGSLHQDLSELEKRVSHLSAILEIACEDTSIQLENTISTLSRTVPRLTYDLQLMQENALSLKSALQAVETHSETFLNTKDMGLVLDQLNYLDTVKRNMDASLVVLREAESWSSLESEVVSFLSEQAYSKAATRLSEASKSLGVFQNTPEFETRKTLMTNLQNQLEASLSSALVAAINTNDVDACKNFFNIFRDIERESEFRSYWNGSKRKEVASMWQDIILADCGETNTEGKKKFTVFLPEFYQGLLSVLQVERLSAPLIFPDPQPTLSTFVANTLTSLHPSPSTRLNQLINYYGDLVLPELISAFKSTEEFALSTSKIMEKIGFSAFAPSNFVSSEEGAGPGSPPQQRMQLRRRSTRQSFSRRVNRSSFSGGPIPPQGLGTPSGSSTLDNSWEETLFEPFIEYQCDYTSLEKRLLRYQLKSVLSTTSVSATGARLLREGAIDVLSCADESLSRCMTFTHGYGLAGLMQALDDLFDSFLQSIRKDILEVGGGIQKSADPSRLTGITGQELIDLDLDDSDYSTEDLATVQLILHLLDAIRSVLDKISGFEAKLRSSIIQTSGALRMARADPFATYISGTTNTVLTLLQGSTLNSIELQTLLDTVDPEHPPLTQTQSLPATHSTFNTPSTPGFPSIPPIPHTLQGQRHPITGHHVQLLLGSRKAVSLFAQACQKRLQETLLSPLLKHLTSYTSLPIWRPTPDPKSDSGSSRLNTSSSSYKSSSTPDQKRGGGGQNTASNNATSEVVIPTFSLSPTPTIQRIAEGLLNLPRLFEVYADDDALAFSIETLPFVDSKSLLALASSTSTSTSTTTYTDTHVSTEPSTINPPPGVSSSFSEPVATTTTSNPNDIHPTSFTRPKPPRASSSSSSYTSHSQSQSHPHPHPQPQPQQNLHLPPEAVSTLWLSSLSLTFFSHLTTHILPSLPTSSFTASTSFTSLPTSISTSTSTSSASIPTSTSSSGSSPSYPNTNATLQLTEDLSYLSQIGRALGVEWPPLETWLRALTMDMDDLKARLTKDKHKNKNRNTNRRQNVNVGMKRDVVGSGGGNTSGGGINNGGGEGVENENEEESLDPEVLEILQNVFKFRS</sequence>
<comment type="subcellular location">
    <subcellularLocation>
        <location evidence="1">Golgi apparatus membrane</location>
        <topology evidence="1">Peripheral membrane protein</topology>
    </subcellularLocation>
</comment>
<dbReference type="GO" id="GO:0006886">
    <property type="term" value="P:intracellular protein transport"/>
    <property type="evidence" value="ECO:0007669"/>
    <property type="project" value="InterPro"/>
</dbReference>
<feature type="region of interest" description="Disordered" evidence="9">
    <location>
        <begin position="1057"/>
        <end position="1114"/>
    </location>
</feature>
<dbReference type="GO" id="GO:0017119">
    <property type="term" value="C:Golgi transport complex"/>
    <property type="evidence" value="ECO:0007669"/>
    <property type="project" value="InterPro"/>
</dbReference>
<feature type="compositionally biased region" description="Basic residues" evidence="9">
    <location>
        <begin position="1057"/>
        <end position="1068"/>
    </location>
</feature>
<dbReference type="OrthoDB" id="249612at2759"/>
<evidence type="ECO:0000256" key="7">
    <source>
        <dbReference type="ARBA" id="ARBA00023136"/>
    </source>
</evidence>